<evidence type="ECO:0000256" key="3">
    <source>
        <dbReference type="ARBA" id="ARBA00023163"/>
    </source>
</evidence>
<evidence type="ECO:0000259" key="6">
    <source>
        <dbReference type="SMART" id="SM00906"/>
    </source>
</evidence>
<dbReference type="GO" id="GO:0003677">
    <property type="term" value="F:DNA binding"/>
    <property type="evidence" value="ECO:0007669"/>
    <property type="project" value="InterPro"/>
</dbReference>
<evidence type="ECO:0000313" key="7">
    <source>
        <dbReference type="EMBL" id="TQB72022.1"/>
    </source>
</evidence>
<dbReference type="GO" id="GO:0008270">
    <property type="term" value="F:zinc ion binding"/>
    <property type="evidence" value="ECO:0007669"/>
    <property type="project" value="InterPro"/>
</dbReference>
<feature type="compositionally biased region" description="Polar residues" evidence="5">
    <location>
        <begin position="39"/>
        <end position="48"/>
    </location>
</feature>
<keyword evidence="3" id="KW-0804">Transcription</keyword>
<dbReference type="AlphaFoldDB" id="A0A507QUQ8"/>
<dbReference type="CDD" id="cd12148">
    <property type="entry name" value="fungal_TF_MHR"/>
    <property type="match status" value="1"/>
</dbReference>
<evidence type="ECO:0000256" key="4">
    <source>
        <dbReference type="ARBA" id="ARBA00023242"/>
    </source>
</evidence>
<proteinExistence type="predicted"/>
<evidence type="ECO:0000256" key="2">
    <source>
        <dbReference type="ARBA" id="ARBA00023015"/>
    </source>
</evidence>
<comment type="subcellular location">
    <subcellularLocation>
        <location evidence="1">Nucleus</location>
    </subcellularLocation>
</comment>
<feature type="domain" description="Xylanolytic transcriptional activator regulatory" evidence="6">
    <location>
        <begin position="243"/>
        <end position="314"/>
    </location>
</feature>
<feature type="compositionally biased region" description="Low complexity" evidence="5">
    <location>
        <begin position="572"/>
        <end position="583"/>
    </location>
</feature>
<keyword evidence="2" id="KW-0805">Transcription regulation</keyword>
<dbReference type="PANTHER" id="PTHR31001">
    <property type="entry name" value="UNCHARACTERIZED TRANSCRIPTIONAL REGULATORY PROTEIN"/>
    <property type="match status" value="1"/>
</dbReference>
<feature type="compositionally biased region" description="Polar residues" evidence="5">
    <location>
        <begin position="584"/>
        <end position="597"/>
    </location>
</feature>
<dbReference type="GO" id="GO:0005634">
    <property type="term" value="C:nucleus"/>
    <property type="evidence" value="ECO:0007669"/>
    <property type="project" value="UniProtKB-SubCell"/>
</dbReference>
<feature type="region of interest" description="Disordered" evidence="5">
    <location>
        <begin position="1"/>
        <end position="48"/>
    </location>
</feature>
<evidence type="ECO:0000256" key="5">
    <source>
        <dbReference type="SAM" id="MobiDB-lite"/>
    </source>
</evidence>
<dbReference type="Pfam" id="PF04082">
    <property type="entry name" value="Fungal_trans"/>
    <property type="match status" value="1"/>
</dbReference>
<sequence>MPARTIAPGPSQLQPRSPSVKREQDKGLNPGGGSHGNIKGQQVAQFIEQTSQRSSRPWSSSSPSTPTVPLSSLFTQSSCPIFLPDILSSDLSLFSQFMRNPVDAKLFWKSQLVALLPSQMQCDLLVAYYIENIDWLYHAIHIPLFRRRYSAFWAGSIDEIDLVWLALLYTVISITALMAPVEQAQVMGFEHSKLRVLSHVWHQASRQALHAGEFESKPCLVQLQVFLATQLYWLETKNVESLNSSALGQAVRNAQALGLDKNTPGANCLDTELRRRAWWDLCVADTFQSMCLDRTPLIHTPLSKVPMPVNCNDTDVTATSIIPRPMEVPTDMSALICRVKAFRIFRKLYFNDGAYLSSYSYIQSIDKEIQTLIAEFPWYFRIGSEESLRHLPTLDSIAWQHESLHICICLQRIRMNRPFLHARIGESWGVCFKAAQEMLAPYRRMREVNVERFRQSQKFLIQGYQSYTAAVTLAAFLLVERSLPGFSSEFMRHDIEMVISDLELKDLGPLISDGIKILRKMLDMFDQRRDTRDPHTRESLVRDIASVFGGEQPTRRYLKQCDIGYVLNNTASSADGSSSTGNTPTAQTTGGSESAIAQSPGLVSLPEPTGPDWGVRLPSSVSVLEPVDMNMVHPGFSLTSDSEAQQAALLDANVPYSNQIEFMPDDLNLALDMLDSDQWWDILPEITFQT</sequence>
<gene>
    <name evidence="7" type="ORF">MPDQ_007185</name>
</gene>
<keyword evidence="4" id="KW-0539">Nucleus</keyword>
<dbReference type="EMBL" id="VIFY01000071">
    <property type="protein sequence ID" value="TQB72022.1"/>
    <property type="molecule type" value="Genomic_DNA"/>
</dbReference>
<dbReference type="InterPro" id="IPR050613">
    <property type="entry name" value="Sec_Metabolite_Reg"/>
</dbReference>
<organism evidence="7 8">
    <name type="scientific">Monascus purpureus</name>
    <name type="common">Red mold</name>
    <name type="synonym">Monascus anka</name>
    <dbReference type="NCBI Taxonomy" id="5098"/>
    <lineage>
        <taxon>Eukaryota</taxon>
        <taxon>Fungi</taxon>
        <taxon>Dikarya</taxon>
        <taxon>Ascomycota</taxon>
        <taxon>Pezizomycotina</taxon>
        <taxon>Eurotiomycetes</taxon>
        <taxon>Eurotiomycetidae</taxon>
        <taxon>Eurotiales</taxon>
        <taxon>Aspergillaceae</taxon>
        <taxon>Monascus</taxon>
    </lineage>
</organism>
<evidence type="ECO:0000313" key="8">
    <source>
        <dbReference type="Proteomes" id="UP000319663"/>
    </source>
</evidence>
<dbReference type="Proteomes" id="UP000319663">
    <property type="component" value="Unassembled WGS sequence"/>
</dbReference>
<feature type="region of interest" description="Disordered" evidence="5">
    <location>
        <begin position="572"/>
        <end position="600"/>
    </location>
</feature>
<dbReference type="GO" id="GO:0006351">
    <property type="term" value="P:DNA-templated transcription"/>
    <property type="evidence" value="ECO:0007669"/>
    <property type="project" value="InterPro"/>
</dbReference>
<reference evidence="7 8" key="1">
    <citation type="submission" date="2019-06" db="EMBL/GenBank/DDBJ databases">
        <title>Wine fermentation using esterase from Monascus purpureus.</title>
        <authorList>
            <person name="Geng C."/>
            <person name="Zhang Y."/>
        </authorList>
    </citation>
    <scope>NUCLEOTIDE SEQUENCE [LARGE SCALE GENOMIC DNA]</scope>
    <source>
        <strain evidence="7">HQ1</strain>
    </source>
</reference>
<keyword evidence="8" id="KW-1185">Reference proteome</keyword>
<dbReference type="SMART" id="SM00906">
    <property type="entry name" value="Fungal_trans"/>
    <property type="match status" value="1"/>
</dbReference>
<protein>
    <recommendedName>
        <fullName evidence="6">Xylanolytic transcriptional activator regulatory domain-containing protein</fullName>
    </recommendedName>
</protein>
<name>A0A507QUQ8_MONPU</name>
<accession>A0A507QUQ8</accession>
<dbReference type="InterPro" id="IPR007219">
    <property type="entry name" value="XnlR_reg_dom"/>
</dbReference>
<comment type="caution">
    <text evidence="7">The sequence shown here is derived from an EMBL/GenBank/DDBJ whole genome shotgun (WGS) entry which is preliminary data.</text>
</comment>
<dbReference type="STRING" id="5098.A0A507QUQ8"/>
<evidence type="ECO:0000256" key="1">
    <source>
        <dbReference type="ARBA" id="ARBA00004123"/>
    </source>
</evidence>